<sequence>MRLLLTVALALTALTTASHPSSKTRELLSMAKGDKQENPSSLRRADPRPNANSQNPPSLRRAGPLPDANSLAEELERLHLERQGQSSNGSPRGKKRDKSPDSPRSRSNRPKKKL</sequence>
<feature type="compositionally biased region" description="Basic and acidic residues" evidence="1">
    <location>
        <begin position="32"/>
        <end position="47"/>
    </location>
</feature>
<dbReference type="Proteomes" id="UP000481153">
    <property type="component" value="Unassembled WGS sequence"/>
</dbReference>
<dbReference type="AlphaFoldDB" id="A0A6G0WC94"/>
<gene>
    <name evidence="3" type="ORF">Ae201684_017029</name>
</gene>
<protein>
    <recommendedName>
        <fullName evidence="5">RxLR effector protein</fullName>
    </recommendedName>
</protein>
<evidence type="ECO:0008006" key="5">
    <source>
        <dbReference type="Google" id="ProtNLM"/>
    </source>
</evidence>
<name>A0A6G0WC94_9STRA</name>
<evidence type="ECO:0000313" key="4">
    <source>
        <dbReference type="Proteomes" id="UP000481153"/>
    </source>
</evidence>
<feature type="chain" id="PRO_5026194106" description="RxLR effector protein" evidence="2">
    <location>
        <begin position="18"/>
        <end position="114"/>
    </location>
</feature>
<comment type="caution">
    <text evidence="3">The sequence shown here is derived from an EMBL/GenBank/DDBJ whole genome shotgun (WGS) entry which is preliminary data.</text>
</comment>
<feature type="region of interest" description="Disordered" evidence="1">
    <location>
        <begin position="18"/>
        <end position="114"/>
    </location>
</feature>
<keyword evidence="2" id="KW-0732">Signal</keyword>
<evidence type="ECO:0000313" key="3">
    <source>
        <dbReference type="EMBL" id="KAF0724249.1"/>
    </source>
</evidence>
<evidence type="ECO:0000256" key="2">
    <source>
        <dbReference type="SAM" id="SignalP"/>
    </source>
</evidence>
<keyword evidence="4" id="KW-1185">Reference proteome</keyword>
<organism evidence="3 4">
    <name type="scientific">Aphanomyces euteiches</name>
    <dbReference type="NCBI Taxonomy" id="100861"/>
    <lineage>
        <taxon>Eukaryota</taxon>
        <taxon>Sar</taxon>
        <taxon>Stramenopiles</taxon>
        <taxon>Oomycota</taxon>
        <taxon>Saprolegniomycetes</taxon>
        <taxon>Saprolegniales</taxon>
        <taxon>Verrucalvaceae</taxon>
        <taxon>Aphanomyces</taxon>
    </lineage>
</organism>
<accession>A0A6G0WC94</accession>
<dbReference type="EMBL" id="VJMJ01000275">
    <property type="protein sequence ID" value="KAF0724249.1"/>
    <property type="molecule type" value="Genomic_DNA"/>
</dbReference>
<proteinExistence type="predicted"/>
<evidence type="ECO:0000256" key="1">
    <source>
        <dbReference type="SAM" id="MobiDB-lite"/>
    </source>
</evidence>
<feature type="signal peptide" evidence="2">
    <location>
        <begin position="1"/>
        <end position="17"/>
    </location>
</feature>
<reference evidence="3 4" key="1">
    <citation type="submission" date="2019-07" db="EMBL/GenBank/DDBJ databases">
        <title>Genomics analysis of Aphanomyces spp. identifies a new class of oomycete effector associated with host adaptation.</title>
        <authorList>
            <person name="Gaulin E."/>
        </authorList>
    </citation>
    <scope>NUCLEOTIDE SEQUENCE [LARGE SCALE GENOMIC DNA]</scope>
    <source>
        <strain evidence="3 4">ATCC 201684</strain>
    </source>
</reference>